<dbReference type="STRING" id="1796616.A4V09_09150"/>
<accession>A0A1C7IAH6</accession>
<evidence type="ECO:0000313" key="1">
    <source>
        <dbReference type="EMBL" id="ANU75914.1"/>
    </source>
</evidence>
<reference evidence="1" key="1">
    <citation type="submission" date="2017-04" db="EMBL/GenBank/DDBJ databases">
        <title>Complete Genome Sequences of Twelve Strains of a Stable Defined Moderately Diverse Mouse Microbiota 2 (sDMDMm2).</title>
        <authorList>
            <person name="Uchimura Y."/>
            <person name="Wyss M."/>
            <person name="Brugiroux S."/>
            <person name="Limenitakis J.P."/>
            <person name="Stecher B."/>
            <person name="McCoy K.D."/>
            <person name="Macpherson A.J."/>
        </authorList>
    </citation>
    <scope>NUCLEOTIDE SEQUENCE</scope>
    <source>
        <strain evidence="1">YL58</strain>
    </source>
</reference>
<dbReference type="RefSeq" id="WP_065542094.1">
    <property type="nucleotide sequence ID" value="NZ_CP015405.2"/>
</dbReference>
<name>A0A1C7IAH6_9FIRM</name>
<dbReference type="EMBL" id="CP015405">
    <property type="protein sequence ID" value="ANU75914.1"/>
    <property type="molecule type" value="Genomic_DNA"/>
</dbReference>
<organism evidence="1 2">
    <name type="scientific">Blautia pseudococcoides</name>
    <dbReference type="NCBI Taxonomy" id="1796616"/>
    <lineage>
        <taxon>Bacteria</taxon>
        <taxon>Bacillati</taxon>
        <taxon>Bacillota</taxon>
        <taxon>Clostridia</taxon>
        <taxon>Lachnospirales</taxon>
        <taxon>Lachnospiraceae</taxon>
        <taxon>Blautia</taxon>
    </lineage>
</organism>
<dbReference type="GO" id="GO:0016746">
    <property type="term" value="F:acyltransferase activity"/>
    <property type="evidence" value="ECO:0007669"/>
    <property type="project" value="UniProtKB-KW"/>
</dbReference>
<gene>
    <name evidence="1" type="ORF">A4V09_09150</name>
</gene>
<protein>
    <submittedName>
        <fullName evidence="1">Acyl-ACP--UDP-N-acetylglucosamine O-acyltransferase</fullName>
    </submittedName>
</protein>
<sequence>MKHYELIHEIYNLCDGHPDSHIKEVDTDDLDVYMEGMTSKVSTCEKTEREEGSVVYEVVTNGVKERYTFTEV</sequence>
<evidence type="ECO:0000313" key="2">
    <source>
        <dbReference type="Proteomes" id="UP000092574"/>
    </source>
</evidence>
<dbReference type="AlphaFoldDB" id="A0A1C7IAH6"/>
<keyword evidence="2" id="KW-1185">Reference proteome</keyword>
<dbReference type="Proteomes" id="UP000092574">
    <property type="component" value="Chromosome"/>
</dbReference>
<proteinExistence type="predicted"/>
<dbReference type="OrthoDB" id="1752934at2"/>
<dbReference type="KEGG" id="byl:A4V09_09150"/>